<dbReference type="GO" id="GO:0005771">
    <property type="term" value="C:multivesicular body"/>
    <property type="evidence" value="ECO:0007669"/>
    <property type="project" value="TreeGrafter"/>
</dbReference>
<feature type="region of interest" description="Disordered" evidence="3">
    <location>
        <begin position="583"/>
        <end position="604"/>
    </location>
</feature>
<dbReference type="Pfam" id="PF04652">
    <property type="entry name" value="Vta1"/>
    <property type="match status" value="1"/>
</dbReference>
<feature type="domain" description="Vta1/callose synthase N-terminal" evidence="4">
    <location>
        <begin position="16"/>
        <end position="158"/>
    </location>
</feature>
<feature type="region of interest" description="Disordered" evidence="3">
    <location>
        <begin position="157"/>
        <end position="226"/>
    </location>
</feature>
<dbReference type="PANTHER" id="PTHR46009:SF1">
    <property type="entry name" value="VACUOLAR PROTEIN SORTING-ASSOCIATED PROTEIN VTA1 HOMOLOG"/>
    <property type="match status" value="1"/>
</dbReference>
<comment type="caution">
    <text evidence="5">The sequence shown here is derived from an EMBL/GenBank/DDBJ whole genome shotgun (WGS) entry which is preliminary data.</text>
</comment>
<feature type="region of interest" description="Disordered" evidence="3">
    <location>
        <begin position="455"/>
        <end position="551"/>
    </location>
</feature>
<dbReference type="GO" id="GO:0000340">
    <property type="term" value="F:RNA 7-methylguanosine cap binding"/>
    <property type="evidence" value="ECO:0007669"/>
    <property type="project" value="InterPro"/>
</dbReference>
<gene>
    <name evidence="5" type="primary">VTA1_3</name>
    <name evidence="5" type="ORF">FOZ63_025366</name>
</gene>
<feature type="compositionally biased region" description="Basic and acidic residues" evidence="3">
    <location>
        <begin position="520"/>
        <end position="542"/>
    </location>
</feature>
<dbReference type="InterPro" id="IPR023175">
    <property type="entry name" value="Vta1/CALS_N_sf"/>
</dbReference>
<evidence type="ECO:0000259" key="4">
    <source>
        <dbReference type="Pfam" id="PF04652"/>
    </source>
</evidence>
<feature type="compositionally biased region" description="Low complexity" evidence="3">
    <location>
        <begin position="200"/>
        <end position="226"/>
    </location>
</feature>
<dbReference type="GO" id="GO:0003729">
    <property type="term" value="F:mRNA binding"/>
    <property type="evidence" value="ECO:0007669"/>
    <property type="project" value="InterPro"/>
</dbReference>
<dbReference type="InterPro" id="IPR039431">
    <property type="entry name" value="Vta1/CALS_N"/>
</dbReference>
<dbReference type="InterPro" id="IPR019416">
    <property type="entry name" value="NCBP3"/>
</dbReference>
<reference evidence="5 6" key="1">
    <citation type="submission" date="2020-04" db="EMBL/GenBank/DDBJ databases">
        <title>Perkinsus olseni comparative genomics.</title>
        <authorList>
            <person name="Bogema D.R."/>
        </authorList>
    </citation>
    <scope>NUCLEOTIDE SEQUENCE [LARGE SCALE GENOMIC DNA]</scope>
    <source>
        <strain evidence="5 6">ATCC PRA-207</strain>
    </source>
</reference>
<proteinExistence type="predicted"/>
<dbReference type="AlphaFoldDB" id="A0A7J6TRM1"/>
<evidence type="ECO:0000256" key="2">
    <source>
        <dbReference type="ARBA" id="ARBA00023136"/>
    </source>
</evidence>
<dbReference type="GO" id="GO:0032511">
    <property type="term" value="P:late endosome to vacuole transport via multivesicular body sorting pathway"/>
    <property type="evidence" value="ECO:0007669"/>
    <property type="project" value="InterPro"/>
</dbReference>
<dbReference type="PANTHER" id="PTHR46009">
    <property type="entry name" value="VACUOLAR PROTEIN SORTING-ASSOCIATED PROTEIN VTA1 HOMOLOG"/>
    <property type="match status" value="1"/>
</dbReference>
<evidence type="ECO:0000256" key="1">
    <source>
        <dbReference type="ARBA" id="ARBA00004308"/>
    </source>
</evidence>
<comment type="subcellular location">
    <subcellularLocation>
        <location evidence="1">Endomembrane system</location>
    </subcellularLocation>
</comment>
<evidence type="ECO:0000313" key="5">
    <source>
        <dbReference type="EMBL" id="KAF4747735.1"/>
    </source>
</evidence>
<feature type="compositionally biased region" description="Basic and acidic residues" evidence="3">
    <location>
        <begin position="469"/>
        <end position="487"/>
    </location>
</feature>
<keyword evidence="2" id="KW-0472">Membrane</keyword>
<evidence type="ECO:0000313" key="6">
    <source>
        <dbReference type="Proteomes" id="UP000553632"/>
    </source>
</evidence>
<organism evidence="5 6">
    <name type="scientific">Perkinsus olseni</name>
    <name type="common">Perkinsus atlanticus</name>
    <dbReference type="NCBI Taxonomy" id="32597"/>
    <lineage>
        <taxon>Eukaryota</taxon>
        <taxon>Sar</taxon>
        <taxon>Alveolata</taxon>
        <taxon>Perkinsozoa</taxon>
        <taxon>Perkinsea</taxon>
        <taxon>Perkinsida</taxon>
        <taxon>Perkinsidae</taxon>
        <taxon>Perkinsus</taxon>
    </lineage>
</organism>
<feature type="compositionally biased region" description="Basic residues" evidence="3">
    <location>
        <begin position="488"/>
        <end position="498"/>
    </location>
</feature>
<evidence type="ECO:0000256" key="3">
    <source>
        <dbReference type="SAM" id="MobiDB-lite"/>
    </source>
</evidence>
<name>A0A7J6TRM1_PEROL</name>
<dbReference type="InterPro" id="IPR044538">
    <property type="entry name" value="Vta1-like"/>
</dbReference>
<dbReference type="Proteomes" id="UP000553632">
    <property type="component" value="Unassembled WGS sequence"/>
</dbReference>
<accession>A0A7J6TRM1</accession>
<dbReference type="Pfam" id="PF10309">
    <property type="entry name" value="NCBP3"/>
    <property type="match status" value="1"/>
</dbReference>
<dbReference type="Gene3D" id="1.25.40.270">
    <property type="entry name" value="Vacuolar protein sorting-associated protein vta1"/>
    <property type="match status" value="1"/>
</dbReference>
<protein>
    <submittedName>
        <fullName evidence="5">Vacuolar protein sorting-associated protein vta1</fullName>
    </submittedName>
</protein>
<feature type="region of interest" description="Disordered" evidence="3">
    <location>
        <begin position="243"/>
        <end position="286"/>
    </location>
</feature>
<sequence>MSLSTTVPPSGRKWIPYLKRAEELDNQYPLVSFYCRLYVAESLMAARQQAGYDKALDGTLVSLLDVCEKEKAQLGQALEDGPRKLEDFCISVFGHADNEDRSGEISSATSMKFYCASLFFDVLEGVQVDDKGTLPPDLEEKRKYAKFKAVYINKCLKEGTTPEPGPPGSGDTSESAAAPQPPKASVPSSGPRGAFHYSDDGPSTSTTTGVPSDESTMAAPASTSATSGSFNYAASLNSSGATTVVPRVEKGGQEAVSGRPERSGMNLHESAAVPQKRPTATQMQEAKKKCHFLVRDIDRLPTGLTMYSDVVDDSPSTEDAPAANEISNRNKRWEPQHGSAVIPDKLHVFGVTKMNTSEISMYFADLCSGTATTEGDIDMAAASEEEIGVEWLDDHSCNVRCGSEERAKRALEHPTTTKADEPWILSELIELTGKKPFRLSFRLATDKDVKQPGRTWRDSQFYRQSLSKKGHDSEGHKLAPRGIDLRPRGNRRRQRSRSRSPVGGRVEVDEEELARRARRQERFGVVERRPDESAEREDRGESSRCASCCSDRDVAAPPVVAGVVPSRDGGVVLSEEEWTKKDGRTMGILRDDDEDTAADDTSVQ</sequence>
<keyword evidence="6" id="KW-1185">Reference proteome</keyword>
<dbReference type="EMBL" id="JABANO010008928">
    <property type="protein sequence ID" value="KAF4747735.1"/>
    <property type="molecule type" value="Genomic_DNA"/>
</dbReference>